<keyword evidence="3" id="KW-1185">Reference proteome</keyword>
<accession>A0A2Z3GRR2</accession>
<organism evidence="2 3">
    <name type="scientific">Gemmata obscuriglobus</name>
    <dbReference type="NCBI Taxonomy" id="114"/>
    <lineage>
        <taxon>Bacteria</taxon>
        <taxon>Pseudomonadati</taxon>
        <taxon>Planctomycetota</taxon>
        <taxon>Planctomycetia</taxon>
        <taxon>Gemmatales</taxon>
        <taxon>Gemmataceae</taxon>
        <taxon>Gemmata</taxon>
    </lineage>
</organism>
<sequence>MHKAPSAHVAITRIYLILLVLPWGLFSGIPFLPGIGGVIAGCYLLEGELLKAAAWFFLPPVPMAWLIYRSEQKASTKPLKGISHD</sequence>
<reference evidence="2 3" key="1">
    <citation type="submission" date="2018-01" db="EMBL/GenBank/DDBJ databases">
        <title>G. obscuriglobus.</title>
        <authorList>
            <person name="Franke J."/>
            <person name="Blomberg W."/>
            <person name="Selmecki A."/>
        </authorList>
    </citation>
    <scope>NUCLEOTIDE SEQUENCE [LARGE SCALE GENOMIC DNA]</scope>
    <source>
        <strain evidence="2 3">DSM 5831</strain>
    </source>
</reference>
<dbReference type="RefSeq" id="WP_010033446.1">
    <property type="nucleotide sequence ID" value="NZ_CP025958.1"/>
</dbReference>
<dbReference type="KEGG" id="gog:C1280_08510"/>
<protein>
    <submittedName>
        <fullName evidence="2">Uncharacterized protein</fullName>
    </submittedName>
</protein>
<evidence type="ECO:0000256" key="1">
    <source>
        <dbReference type="SAM" id="Phobius"/>
    </source>
</evidence>
<keyword evidence="1" id="KW-1133">Transmembrane helix</keyword>
<feature type="transmembrane region" description="Helical" evidence="1">
    <location>
        <begin position="12"/>
        <end position="32"/>
    </location>
</feature>
<keyword evidence="1" id="KW-0472">Membrane</keyword>
<dbReference type="AlphaFoldDB" id="A0A2Z3GRR2"/>
<gene>
    <name evidence="2" type="ORF">C1280_08510</name>
</gene>
<evidence type="ECO:0000313" key="2">
    <source>
        <dbReference type="EMBL" id="AWM37059.1"/>
    </source>
</evidence>
<dbReference type="Proteomes" id="UP000245802">
    <property type="component" value="Chromosome"/>
</dbReference>
<name>A0A2Z3GRR2_9BACT</name>
<evidence type="ECO:0000313" key="3">
    <source>
        <dbReference type="Proteomes" id="UP000245802"/>
    </source>
</evidence>
<feature type="transmembrane region" description="Helical" evidence="1">
    <location>
        <begin position="52"/>
        <end position="68"/>
    </location>
</feature>
<keyword evidence="1" id="KW-0812">Transmembrane</keyword>
<proteinExistence type="predicted"/>
<dbReference type="EMBL" id="CP025958">
    <property type="protein sequence ID" value="AWM37059.1"/>
    <property type="molecule type" value="Genomic_DNA"/>
</dbReference>